<keyword evidence="5 13" id="KW-0418">Kinase</keyword>
<evidence type="ECO:0000256" key="11">
    <source>
        <dbReference type="SAM" id="Phobius"/>
    </source>
</evidence>
<dbReference type="GO" id="GO:0005524">
    <property type="term" value="F:ATP binding"/>
    <property type="evidence" value="ECO:0007669"/>
    <property type="project" value="UniProtKB-UniRule"/>
</dbReference>
<evidence type="ECO:0000256" key="7">
    <source>
        <dbReference type="ARBA" id="ARBA00047899"/>
    </source>
</evidence>
<keyword evidence="14" id="KW-1185">Reference proteome</keyword>
<feature type="compositionally biased region" description="Polar residues" evidence="10">
    <location>
        <begin position="338"/>
        <end position="351"/>
    </location>
</feature>
<dbReference type="PANTHER" id="PTHR24363:SF0">
    <property type="entry name" value="SERINE_THREONINE KINASE LIKE DOMAIN CONTAINING 1"/>
    <property type="match status" value="1"/>
</dbReference>
<dbReference type="InterPro" id="IPR000719">
    <property type="entry name" value="Prot_kinase_dom"/>
</dbReference>
<dbReference type="Gene3D" id="1.10.510.10">
    <property type="entry name" value="Transferase(Phosphotransferase) domain 1"/>
    <property type="match status" value="1"/>
</dbReference>
<evidence type="ECO:0000256" key="1">
    <source>
        <dbReference type="ARBA" id="ARBA00012513"/>
    </source>
</evidence>
<feature type="region of interest" description="Disordered" evidence="10">
    <location>
        <begin position="314"/>
        <end position="351"/>
    </location>
</feature>
<dbReference type="Gene3D" id="2.60.120.380">
    <property type="match status" value="1"/>
</dbReference>
<gene>
    <name evidence="13" type="ORF">V2H45_24215</name>
</gene>
<dbReference type="PANTHER" id="PTHR24363">
    <property type="entry name" value="SERINE/THREONINE PROTEIN KINASE"/>
    <property type="match status" value="1"/>
</dbReference>
<keyword evidence="4 9" id="KW-0547">Nucleotide-binding</keyword>
<dbReference type="Gene3D" id="3.30.200.20">
    <property type="entry name" value="Phosphorylase Kinase, domain 1"/>
    <property type="match status" value="1"/>
</dbReference>
<keyword evidence="2" id="KW-0723">Serine/threonine-protein kinase</keyword>
<keyword evidence="11" id="KW-0812">Transmembrane</keyword>
<dbReference type="RefSeq" id="WP_330486286.1">
    <property type="nucleotide sequence ID" value="NZ_JAZBJZ010000179.1"/>
</dbReference>
<feature type="region of interest" description="Disordered" evidence="10">
    <location>
        <begin position="395"/>
        <end position="430"/>
    </location>
</feature>
<evidence type="ECO:0000259" key="12">
    <source>
        <dbReference type="PROSITE" id="PS50011"/>
    </source>
</evidence>
<evidence type="ECO:0000256" key="4">
    <source>
        <dbReference type="ARBA" id="ARBA00022741"/>
    </source>
</evidence>
<feature type="compositionally biased region" description="Polar residues" evidence="10">
    <location>
        <begin position="320"/>
        <end position="331"/>
    </location>
</feature>
<feature type="binding site" evidence="9">
    <location>
        <position position="41"/>
    </location>
    <ligand>
        <name>ATP</name>
        <dbReference type="ChEBI" id="CHEBI:30616"/>
    </ligand>
</feature>
<dbReference type="Pfam" id="PF00069">
    <property type="entry name" value="Pkinase"/>
    <property type="match status" value="1"/>
</dbReference>
<reference evidence="13" key="1">
    <citation type="submission" date="2024-01" db="EMBL/GenBank/DDBJ databases">
        <title>Bank of Algae and Cyanobacteria of the Azores (BACA) strain genomes.</title>
        <authorList>
            <person name="Luz R."/>
            <person name="Cordeiro R."/>
            <person name="Fonseca A."/>
            <person name="Goncalves V."/>
        </authorList>
    </citation>
    <scope>NUCLEOTIDE SEQUENCE</scope>
    <source>
        <strain evidence="13">BACA0141</strain>
    </source>
</reference>
<feature type="transmembrane region" description="Helical" evidence="11">
    <location>
        <begin position="357"/>
        <end position="378"/>
    </location>
</feature>
<comment type="catalytic activity">
    <reaction evidence="8">
        <text>L-seryl-[protein] + ATP = O-phospho-L-seryl-[protein] + ADP + H(+)</text>
        <dbReference type="Rhea" id="RHEA:17989"/>
        <dbReference type="Rhea" id="RHEA-COMP:9863"/>
        <dbReference type="Rhea" id="RHEA-COMP:11604"/>
        <dbReference type="ChEBI" id="CHEBI:15378"/>
        <dbReference type="ChEBI" id="CHEBI:29999"/>
        <dbReference type="ChEBI" id="CHEBI:30616"/>
        <dbReference type="ChEBI" id="CHEBI:83421"/>
        <dbReference type="ChEBI" id="CHEBI:456216"/>
        <dbReference type="EC" id="2.7.11.1"/>
    </reaction>
</comment>
<comment type="caution">
    <text evidence="13">The sequence shown here is derived from an EMBL/GenBank/DDBJ whole genome shotgun (WGS) entry which is preliminary data.</text>
</comment>
<comment type="catalytic activity">
    <reaction evidence="7">
        <text>L-threonyl-[protein] + ATP = O-phospho-L-threonyl-[protein] + ADP + H(+)</text>
        <dbReference type="Rhea" id="RHEA:46608"/>
        <dbReference type="Rhea" id="RHEA-COMP:11060"/>
        <dbReference type="Rhea" id="RHEA-COMP:11605"/>
        <dbReference type="ChEBI" id="CHEBI:15378"/>
        <dbReference type="ChEBI" id="CHEBI:30013"/>
        <dbReference type="ChEBI" id="CHEBI:30616"/>
        <dbReference type="ChEBI" id="CHEBI:61977"/>
        <dbReference type="ChEBI" id="CHEBI:456216"/>
        <dbReference type="EC" id="2.7.11.1"/>
    </reaction>
</comment>
<protein>
    <recommendedName>
        <fullName evidence="1">non-specific serine/threonine protein kinase</fullName>
        <ecNumber evidence="1">2.7.11.1</ecNumber>
    </recommendedName>
</protein>
<evidence type="ECO:0000256" key="2">
    <source>
        <dbReference type="ARBA" id="ARBA00022527"/>
    </source>
</evidence>
<keyword evidence="11" id="KW-1133">Transmembrane helix</keyword>
<accession>A0AAW9Q9H6</accession>
<dbReference type="SUPFAM" id="SSF56112">
    <property type="entry name" value="Protein kinase-like (PK-like)"/>
    <property type="match status" value="1"/>
</dbReference>
<evidence type="ECO:0000313" key="14">
    <source>
        <dbReference type="Proteomes" id="UP001333818"/>
    </source>
</evidence>
<sequence>MAAKVLDGRYKLIKKLGVGGFGQTFIARDMRRPGTPPCVVKQLKPASDDPNFIREARRLFNTEAETLEKLGKHDQIPQLLAYFEEDQQFYLVQEFIEGKSLHDELNPKVTEEESSDDNDPESLIKMLETSEPPRSKLLSESEVVAILKDVLDILAFVHSEGVIHRDIKPDNLIRRKKDGKMVLIDFGAVKALQEGGAVETSNGESRFTVTIGTPGYMPNEQCAGRPNYSSDLYALGMVAIKALTGLSPTDLPTDPATGELVWRNQARVNNGLAMVLTRMIRYQYTQRYQSAKEVLQGLTAFSISEDTVSKTPTALVPTTGKASSSLTNYQETPVRPHASTSTKTVPKANAQSNSGSGFLVVGLLAMVAITGMSIPIFMRSQQKPATVPTPVPTVVVETTQNPSPSATDPSGKPSPVATPISSSPDPGSLSQALNLEVGKEAIANGTLQAASTNSYLVSVKAGQKLKAALSGAGVVMTVLDASNAPLSSAVGVTSFEGSLPTTGVYMIQIKTSPDVKQANYILKAALTEEATPPTNIAPIEVKVDPKR</sequence>
<dbReference type="PROSITE" id="PS00107">
    <property type="entry name" value="PROTEIN_KINASE_ATP"/>
    <property type="match status" value="1"/>
</dbReference>
<dbReference type="SMART" id="SM00220">
    <property type="entry name" value="S_TKc"/>
    <property type="match status" value="1"/>
</dbReference>
<dbReference type="EC" id="2.7.11.1" evidence="1"/>
<dbReference type="InterPro" id="IPR011009">
    <property type="entry name" value="Kinase-like_dom_sf"/>
</dbReference>
<proteinExistence type="predicted"/>
<keyword evidence="11" id="KW-0472">Membrane</keyword>
<dbReference type="EMBL" id="JAZBJZ010000179">
    <property type="protein sequence ID" value="MEE3719850.1"/>
    <property type="molecule type" value="Genomic_DNA"/>
</dbReference>
<feature type="domain" description="Protein kinase" evidence="12">
    <location>
        <begin position="10"/>
        <end position="301"/>
    </location>
</feature>
<evidence type="ECO:0000256" key="9">
    <source>
        <dbReference type="PROSITE-ProRule" id="PRU10141"/>
    </source>
</evidence>
<dbReference type="PROSITE" id="PS50011">
    <property type="entry name" value="PROTEIN_KINASE_DOM"/>
    <property type="match status" value="1"/>
</dbReference>
<evidence type="ECO:0000313" key="13">
    <source>
        <dbReference type="EMBL" id="MEE3719850.1"/>
    </source>
</evidence>
<evidence type="ECO:0000256" key="8">
    <source>
        <dbReference type="ARBA" id="ARBA00048679"/>
    </source>
</evidence>
<organism evidence="13 14">
    <name type="scientific">Tumidithrix elongata BACA0141</name>
    <dbReference type="NCBI Taxonomy" id="2716417"/>
    <lineage>
        <taxon>Bacteria</taxon>
        <taxon>Bacillati</taxon>
        <taxon>Cyanobacteriota</taxon>
        <taxon>Cyanophyceae</taxon>
        <taxon>Pseudanabaenales</taxon>
        <taxon>Pseudanabaenaceae</taxon>
        <taxon>Tumidithrix</taxon>
        <taxon>Tumidithrix elongata</taxon>
    </lineage>
</organism>
<dbReference type="InterPro" id="IPR017441">
    <property type="entry name" value="Protein_kinase_ATP_BS"/>
</dbReference>
<dbReference type="GO" id="GO:0004674">
    <property type="term" value="F:protein serine/threonine kinase activity"/>
    <property type="evidence" value="ECO:0007669"/>
    <property type="project" value="UniProtKB-KW"/>
</dbReference>
<dbReference type="AlphaFoldDB" id="A0AAW9Q9H6"/>
<keyword evidence="6 9" id="KW-0067">ATP-binding</keyword>
<dbReference type="Proteomes" id="UP001333818">
    <property type="component" value="Unassembled WGS sequence"/>
</dbReference>
<name>A0AAW9Q9H6_9CYAN</name>
<evidence type="ECO:0000256" key="10">
    <source>
        <dbReference type="SAM" id="MobiDB-lite"/>
    </source>
</evidence>
<feature type="compositionally biased region" description="Polar residues" evidence="10">
    <location>
        <begin position="419"/>
        <end position="430"/>
    </location>
</feature>
<dbReference type="CDD" id="cd14014">
    <property type="entry name" value="STKc_PknB_like"/>
    <property type="match status" value="1"/>
</dbReference>
<keyword evidence="3 13" id="KW-0808">Transferase</keyword>
<evidence type="ECO:0000256" key="5">
    <source>
        <dbReference type="ARBA" id="ARBA00022777"/>
    </source>
</evidence>
<evidence type="ECO:0000256" key="6">
    <source>
        <dbReference type="ARBA" id="ARBA00022840"/>
    </source>
</evidence>
<evidence type="ECO:0000256" key="3">
    <source>
        <dbReference type="ARBA" id="ARBA00022679"/>
    </source>
</evidence>